<sequence length="416" mass="46266">MTETSNPGPPSAQQIILRPNVVIQPPLSRCGHGPGVMILRPLCYAQCQQNNQSLDPEPLNKWAEESLTVAQVTLDAQSSADQASVQELIETAQHGLATQPECDSKDRFGLIVYGSQADYAPQFEEALRGTLTGDQMVVATVYFDSWNVYPSPVSLVHVPGTQQDQSRKLEGQTTHVYSDVSSPGFIIPGHSDFKTSTAGVAHTRSLGFLKRHLGGPFFDLEKIWDEHAYYEFGDRSVEKTMATMVQEPYVNHIPTLTGGIGRARLSHFYLHHFIFNNPNDTALGLISRTVGTDRIVDEFVFSFTHVKQVDWLIPGIPPTGKFLRIPFTSVVNIRGDRLYHEHIAWDQATVLVQLGLMPEYLPFPYVLPDGTRPGPGKRFEFRVPAAGAEAAEKLESEHAVPSNKMLEYAIREVDDR</sequence>
<dbReference type="PANTHER" id="PTHR38436">
    <property type="entry name" value="POLYKETIDE CYCLASE SNOAL-LIKE DOMAIN"/>
    <property type="match status" value="1"/>
</dbReference>
<dbReference type="OrthoDB" id="5440at2759"/>
<organism evidence="1 2">
    <name type="scientific">Penicillium alfredii</name>
    <dbReference type="NCBI Taxonomy" id="1506179"/>
    <lineage>
        <taxon>Eukaryota</taxon>
        <taxon>Fungi</taxon>
        <taxon>Dikarya</taxon>
        <taxon>Ascomycota</taxon>
        <taxon>Pezizomycotina</taxon>
        <taxon>Eurotiomycetes</taxon>
        <taxon>Eurotiomycetidae</taxon>
        <taxon>Eurotiales</taxon>
        <taxon>Aspergillaceae</taxon>
        <taxon>Penicillium</taxon>
    </lineage>
</organism>
<evidence type="ECO:0000313" key="2">
    <source>
        <dbReference type="Proteomes" id="UP001141434"/>
    </source>
</evidence>
<dbReference type="AlphaFoldDB" id="A0A9W9K005"/>
<dbReference type="SUPFAM" id="SSF54427">
    <property type="entry name" value="NTF2-like"/>
    <property type="match status" value="1"/>
</dbReference>
<dbReference type="Proteomes" id="UP001141434">
    <property type="component" value="Unassembled WGS sequence"/>
</dbReference>
<proteinExistence type="predicted"/>
<protein>
    <recommendedName>
        <fullName evidence="3">Carboxymethylenebutenolidase</fullName>
    </recommendedName>
</protein>
<dbReference type="GeneID" id="81398093"/>
<dbReference type="GO" id="GO:0030638">
    <property type="term" value="P:polyketide metabolic process"/>
    <property type="evidence" value="ECO:0007669"/>
    <property type="project" value="InterPro"/>
</dbReference>
<dbReference type="InterPro" id="IPR009959">
    <property type="entry name" value="Cyclase_SnoaL-like"/>
</dbReference>
<reference evidence="1" key="2">
    <citation type="journal article" date="2023" name="IMA Fungus">
        <title>Comparative genomic study of the Penicillium genus elucidates a diverse pangenome and 15 lateral gene transfer events.</title>
        <authorList>
            <person name="Petersen C."/>
            <person name="Sorensen T."/>
            <person name="Nielsen M.R."/>
            <person name="Sondergaard T.E."/>
            <person name="Sorensen J.L."/>
            <person name="Fitzpatrick D.A."/>
            <person name="Frisvad J.C."/>
            <person name="Nielsen K.L."/>
        </authorList>
    </citation>
    <scope>NUCLEOTIDE SEQUENCE</scope>
    <source>
        <strain evidence="1">IBT 34128</strain>
    </source>
</reference>
<evidence type="ECO:0008006" key="3">
    <source>
        <dbReference type="Google" id="ProtNLM"/>
    </source>
</evidence>
<keyword evidence="2" id="KW-1185">Reference proteome</keyword>
<gene>
    <name evidence="1" type="ORF">NUU61_008399</name>
</gene>
<dbReference type="InterPro" id="IPR032710">
    <property type="entry name" value="NTF2-like_dom_sf"/>
</dbReference>
<reference evidence="1" key="1">
    <citation type="submission" date="2022-11" db="EMBL/GenBank/DDBJ databases">
        <authorList>
            <person name="Petersen C."/>
        </authorList>
    </citation>
    <scope>NUCLEOTIDE SEQUENCE</scope>
    <source>
        <strain evidence="1">IBT 34128</strain>
    </source>
</reference>
<name>A0A9W9K005_9EURO</name>
<dbReference type="EMBL" id="JAPMSZ010000010">
    <property type="protein sequence ID" value="KAJ5087092.1"/>
    <property type="molecule type" value="Genomic_DNA"/>
</dbReference>
<evidence type="ECO:0000313" key="1">
    <source>
        <dbReference type="EMBL" id="KAJ5087092.1"/>
    </source>
</evidence>
<comment type="caution">
    <text evidence="1">The sequence shown here is derived from an EMBL/GenBank/DDBJ whole genome shotgun (WGS) entry which is preliminary data.</text>
</comment>
<dbReference type="RefSeq" id="XP_056509217.1">
    <property type="nucleotide sequence ID" value="XM_056658924.1"/>
</dbReference>
<dbReference type="Gene3D" id="3.10.450.50">
    <property type="match status" value="1"/>
</dbReference>
<dbReference type="PANTHER" id="PTHR38436:SF3">
    <property type="entry name" value="CARBOXYMETHYLENEBUTENOLIDASE-RELATED"/>
    <property type="match status" value="1"/>
</dbReference>
<accession>A0A9W9K005</accession>